<proteinExistence type="predicted"/>
<evidence type="ECO:0000259" key="2">
    <source>
        <dbReference type="SMART" id="SM00953"/>
    </source>
</evidence>
<evidence type="ECO:0000256" key="1">
    <source>
        <dbReference type="SAM" id="Phobius"/>
    </source>
</evidence>
<dbReference type="HOGENOM" id="CLU_097447_0_0_6"/>
<keyword evidence="1" id="KW-0472">Membrane</keyword>
<protein>
    <recommendedName>
        <fullName evidence="2">RES domain-containing protein</fullName>
    </recommendedName>
</protein>
<dbReference type="Proteomes" id="UP000002383">
    <property type="component" value="Chromosome"/>
</dbReference>
<dbReference type="SMART" id="SM00953">
    <property type="entry name" value="RES"/>
    <property type="match status" value="1"/>
</dbReference>
<dbReference type="eggNOG" id="ENOG502ZAMM">
    <property type="taxonomic scope" value="Bacteria"/>
</dbReference>
<accession>B8GS94</accession>
<feature type="domain" description="RES" evidence="2">
    <location>
        <begin position="71"/>
        <end position="205"/>
    </location>
</feature>
<dbReference type="AlphaFoldDB" id="B8GS94"/>
<dbReference type="OrthoDB" id="9799238at2"/>
<keyword evidence="1" id="KW-1133">Transmembrane helix</keyword>
<dbReference type="Pfam" id="PF08808">
    <property type="entry name" value="RES"/>
    <property type="match status" value="1"/>
</dbReference>
<dbReference type="STRING" id="396588.Tgr7_1716"/>
<dbReference type="RefSeq" id="WP_012638280.1">
    <property type="nucleotide sequence ID" value="NC_011901.1"/>
</dbReference>
<keyword evidence="4" id="KW-1185">Reference proteome</keyword>
<reference evidence="3 4" key="1">
    <citation type="journal article" date="2011" name="Stand. Genomic Sci.">
        <title>Complete genome sequence of 'Thioalkalivibrio sulfidophilus' HL-EbGr7.</title>
        <authorList>
            <person name="Muyzer G."/>
            <person name="Sorokin D.Y."/>
            <person name="Mavromatis K."/>
            <person name="Lapidus A."/>
            <person name="Clum A."/>
            <person name="Ivanova N."/>
            <person name="Pati A."/>
            <person name="d'Haeseleer P."/>
            <person name="Woyke T."/>
            <person name="Kyrpides N.C."/>
        </authorList>
    </citation>
    <scope>NUCLEOTIDE SEQUENCE [LARGE SCALE GENOMIC DNA]</scope>
    <source>
        <strain evidence="3 4">HL-EbGR7</strain>
    </source>
</reference>
<feature type="transmembrane region" description="Helical" evidence="1">
    <location>
        <begin position="91"/>
        <end position="114"/>
    </location>
</feature>
<gene>
    <name evidence="3" type="ordered locus">Tgr7_1716</name>
</gene>
<dbReference type="InterPro" id="IPR014914">
    <property type="entry name" value="RES_dom"/>
</dbReference>
<organism evidence="3 4">
    <name type="scientific">Thioalkalivibrio sulfidiphilus (strain HL-EbGR7)</name>
    <dbReference type="NCBI Taxonomy" id="396588"/>
    <lineage>
        <taxon>Bacteria</taxon>
        <taxon>Pseudomonadati</taxon>
        <taxon>Pseudomonadota</taxon>
        <taxon>Gammaproteobacteria</taxon>
        <taxon>Chromatiales</taxon>
        <taxon>Ectothiorhodospiraceae</taxon>
        <taxon>Thioalkalivibrio</taxon>
    </lineage>
</organism>
<evidence type="ECO:0000313" key="3">
    <source>
        <dbReference type="EMBL" id="ACL72798.1"/>
    </source>
</evidence>
<keyword evidence="1" id="KW-0812">Transmembrane</keyword>
<dbReference type="EMBL" id="CP001339">
    <property type="protein sequence ID" value="ACL72798.1"/>
    <property type="molecule type" value="Genomic_DNA"/>
</dbReference>
<dbReference type="KEGG" id="tgr:Tgr7_1716"/>
<sequence length="248" mass="27928">MYPDIWAACRETAAPGPLKGTLLRLVESQEQVATNRLVDSLEEQAALEAMLEATKPPLPAEGPRHYLLVTPFRYPPLRHGSRFGRRFEPSLFYGSLSLSTLLAEAAFYRFYFWYGMAIPPASALVTRHTVFEAAYRSRRGLRLQEPPFDAFRDALTHPADYRATQQLGTALREAGVQAFEYRSARDEGINVALFTPRALADARPRSQEHWLCETDGAHVRFLGETQTQVHVLPLERFLVEGVLPMPAA</sequence>
<name>B8GS94_THISH</name>
<evidence type="ECO:0000313" key="4">
    <source>
        <dbReference type="Proteomes" id="UP000002383"/>
    </source>
</evidence>